<comment type="cofactor">
    <cofactor evidence="1">
        <name>Ca(2+)</name>
        <dbReference type="ChEBI" id="CHEBI:29108"/>
    </cofactor>
</comment>
<dbReference type="PhylomeDB" id="A7SYX1"/>
<keyword evidence="5" id="KW-0325">Glycoprotein</keyword>
<gene>
    <name evidence="8" type="ORF">NEMVEDRAFT_v1g6164</name>
</gene>
<keyword evidence="9" id="KW-1185">Reference proteome</keyword>
<keyword evidence="3" id="KW-0106">Calcium</keyword>
<evidence type="ECO:0000256" key="2">
    <source>
        <dbReference type="ARBA" id="ARBA00022723"/>
    </source>
</evidence>
<dbReference type="InterPro" id="IPR013320">
    <property type="entry name" value="ConA-like_dom_sf"/>
</dbReference>
<keyword evidence="2" id="KW-0479">Metal-binding</keyword>
<proteinExistence type="predicted"/>
<dbReference type="Pfam" id="PF00354">
    <property type="entry name" value="Pentaxin"/>
    <property type="match status" value="1"/>
</dbReference>
<feature type="non-terminal residue" evidence="8">
    <location>
        <position position="101"/>
    </location>
</feature>
<dbReference type="InterPro" id="IPR030476">
    <property type="entry name" value="Pentaxin_CS"/>
</dbReference>
<dbReference type="PANTHER" id="PTHR19277">
    <property type="entry name" value="PENTRAXIN"/>
    <property type="match status" value="1"/>
</dbReference>
<reference evidence="8 9" key="1">
    <citation type="journal article" date="2007" name="Science">
        <title>Sea anemone genome reveals ancestral eumetazoan gene repertoire and genomic organization.</title>
        <authorList>
            <person name="Putnam N.H."/>
            <person name="Srivastava M."/>
            <person name="Hellsten U."/>
            <person name="Dirks B."/>
            <person name="Chapman J."/>
            <person name="Salamov A."/>
            <person name="Terry A."/>
            <person name="Shapiro H."/>
            <person name="Lindquist E."/>
            <person name="Kapitonov V.V."/>
            <person name="Jurka J."/>
            <person name="Genikhovich G."/>
            <person name="Grigoriev I.V."/>
            <person name="Lucas S.M."/>
            <person name="Steele R.E."/>
            <person name="Finnerty J.R."/>
            <person name="Technau U."/>
            <person name="Martindale M.Q."/>
            <person name="Rokhsar D.S."/>
        </authorList>
    </citation>
    <scope>NUCLEOTIDE SEQUENCE [LARGE SCALE GENOMIC DNA]</scope>
    <source>
        <strain evidence="9">CH2 X CH6</strain>
    </source>
</reference>
<dbReference type="Gene3D" id="2.60.120.200">
    <property type="match status" value="1"/>
</dbReference>
<dbReference type="InterPro" id="IPR001759">
    <property type="entry name" value="PTX_dom"/>
</dbReference>
<sequence length="101" mass="11116">MLDGIWHHLCLTWDSVSGILKQYYDGVQKATHIGWQSGASVEGGGRLRIGQRQTATETHNDNKIYLGNMTQFNLWSRVLLGEVIDGMSLGPGSEAGDLVAW</sequence>
<evidence type="ECO:0000256" key="4">
    <source>
        <dbReference type="ARBA" id="ARBA00023157"/>
    </source>
</evidence>
<dbReference type="HOGENOM" id="CLU_156979_0_0_1"/>
<organism evidence="8 9">
    <name type="scientific">Nematostella vectensis</name>
    <name type="common">Starlet sea anemone</name>
    <dbReference type="NCBI Taxonomy" id="45351"/>
    <lineage>
        <taxon>Eukaryota</taxon>
        <taxon>Metazoa</taxon>
        <taxon>Cnidaria</taxon>
        <taxon>Anthozoa</taxon>
        <taxon>Hexacorallia</taxon>
        <taxon>Actiniaria</taxon>
        <taxon>Edwardsiidae</taxon>
        <taxon>Nematostella</taxon>
    </lineage>
</organism>
<dbReference type="InterPro" id="IPR051360">
    <property type="entry name" value="Neuronal_Pentraxin_Related"/>
</dbReference>
<dbReference type="AlphaFoldDB" id="A7SYX1"/>
<dbReference type="InParanoid" id="A7SYX1"/>
<dbReference type="GO" id="GO:0046872">
    <property type="term" value="F:metal ion binding"/>
    <property type="evidence" value="ECO:0007669"/>
    <property type="project" value="UniProtKB-KW"/>
</dbReference>
<dbReference type="EMBL" id="DS469937">
    <property type="protein sequence ID" value="EDO31098.1"/>
    <property type="molecule type" value="Genomic_DNA"/>
</dbReference>
<comment type="caution">
    <text evidence="6">Lacks conserved residue(s) required for the propagation of feature annotation.</text>
</comment>
<evidence type="ECO:0000313" key="8">
    <source>
        <dbReference type="EMBL" id="EDO31098.1"/>
    </source>
</evidence>
<dbReference type="Proteomes" id="UP000001593">
    <property type="component" value="Unassembled WGS sequence"/>
</dbReference>
<evidence type="ECO:0000313" key="9">
    <source>
        <dbReference type="Proteomes" id="UP000001593"/>
    </source>
</evidence>
<dbReference type="PROSITE" id="PS51828">
    <property type="entry name" value="PTX_2"/>
    <property type="match status" value="1"/>
</dbReference>
<evidence type="ECO:0000256" key="5">
    <source>
        <dbReference type="ARBA" id="ARBA00023180"/>
    </source>
</evidence>
<evidence type="ECO:0000256" key="1">
    <source>
        <dbReference type="ARBA" id="ARBA00001913"/>
    </source>
</evidence>
<dbReference type="PROSITE" id="PS00289">
    <property type="entry name" value="PTX_1"/>
    <property type="match status" value="1"/>
</dbReference>
<keyword evidence="4" id="KW-1015">Disulfide bond</keyword>
<evidence type="ECO:0000256" key="3">
    <source>
        <dbReference type="ARBA" id="ARBA00022837"/>
    </source>
</evidence>
<dbReference type="KEGG" id="nve:5501966"/>
<dbReference type="PRINTS" id="PR00895">
    <property type="entry name" value="PENTAXIN"/>
</dbReference>
<feature type="domain" description="Pentraxin (PTX)" evidence="7">
    <location>
        <begin position="1"/>
        <end position="101"/>
    </location>
</feature>
<name>A7SYX1_NEMVE</name>
<protein>
    <recommendedName>
        <fullName evidence="7">Pentraxin (PTX) domain-containing protein</fullName>
    </recommendedName>
</protein>
<evidence type="ECO:0000256" key="6">
    <source>
        <dbReference type="PROSITE-ProRule" id="PRU01172"/>
    </source>
</evidence>
<evidence type="ECO:0000259" key="7">
    <source>
        <dbReference type="PROSITE" id="PS51828"/>
    </source>
</evidence>
<dbReference type="SUPFAM" id="SSF49899">
    <property type="entry name" value="Concanavalin A-like lectins/glucanases"/>
    <property type="match status" value="1"/>
</dbReference>
<dbReference type="PANTHER" id="PTHR19277:SF161">
    <property type="entry name" value="LAMININ G DOMAIN-CONTAINING PROTEIN"/>
    <property type="match status" value="1"/>
</dbReference>
<dbReference type="STRING" id="45351.A7SYX1"/>
<accession>A7SYX1</accession>